<dbReference type="InterPro" id="IPR001796">
    <property type="entry name" value="DHFR_dom"/>
</dbReference>
<accession>A0ABX5AEU8</accession>
<gene>
    <name evidence="2" type="ORF">C5C40_02735</name>
</gene>
<dbReference type="Proteomes" id="UP000239698">
    <property type="component" value="Unassembled WGS sequence"/>
</dbReference>
<dbReference type="SUPFAM" id="SSF53597">
    <property type="entry name" value="Dihydrofolate reductase-like"/>
    <property type="match status" value="1"/>
</dbReference>
<reference evidence="2 3" key="1">
    <citation type="submission" date="2018-02" db="EMBL/GenBank/DDBJ databases">
        <title>Bacteriophage NCPPB3778 and a type I-E CRISPR drive the evolution of the US Biological Select Agent, Rathayibacter toxicus.</title>
        <authorList>
            <person name="Davis E.W.II."/>
            <person name="Tabima J.F."/>
            <person name="Weisberg A.J."/>
            <person name="Lopes L.D."/>
            <person name="Wiseman M.S."/>
            <person name="Wiseman M.S."/>
            <person name="Pupko T."/>
            <person name="Belcher M.S."/>
            <person name="Sechler A.J."/>
            <person name="Tancos M.A."/>
            <person name="Schroeder B.K."/>
            <person name="Murray T.D."/>
            <person name="Luster D.G."/>
            <person name="Schneider W.L."/>
            <person name="Rogers E."/>
            <person name="Andreote F.D."/>
            <person name="Grunwald N.J."/>
            <person name="Putnam M.L."/>
            <person name="Chang J.H."/>
        </authorList>
    </citation>
    <scope>NUCLEOTIDE SEQUENCE [LARGE SCALE GENOMIC DNA]</scope>
    <source>
        <strain evidence="2 3">AY1D6</strain>
    </source>
</reference>
<name>A0ABX5AEU8_RATRA</name>
<dbReference type="EMBL" id="PSVT01000003">
    <property type="protein sequence ID" value="PPH79331.1"/>
    <property type="molecule type" value="Genomic_DNA"/>
</dbReference>
<dbReference type="PROSITE" id="PS51330">
    <property type="entry name" value="DHFR_2"/>
    <property type="match status" value="1"/>
</dbReference>
<evidence type="ECO:0000313" key="2">
    <source>
        <dbReference type="EMBL" id="PPH79331.1"/>
    </source>
</evidence>
<dbReference type="InterPro" id="IPR024072">
    <property type="entry name" value="DHFR-like_dom_sf"/>
</dbReference>
<dbReference type="RefSeq" id="WP_104248585.1">
    <property type="nucleotide sequence ID" value="NZ_PSUD01000002.1"/>
</dbReference>
<evidence type="ECO:0000313" key="3">
    <source>
        <dbReference type="Proteomes" id="UP000239698"/>
    </source>
</evidence>
<sequence length="46" mass="5303">MLGIIWAHDRPGIIGVDVRMLWHLPDDLVHIRQATDRATVIMGRRT</sequence>
<dbReference type="Gene3D" id="3.40.430.10">
    <property type="entry name" value="Dihydrofolate Reductase, subunit A"/>
    <property type="match status" value="1"/>
</dbReference>
<comment type="caution">
    <text evidence="2">The sequence shown here is derived from an EMBL/GenBank/DDBJ whole genome shotgun (WGS) entry which is preliminary data.</text>
</comment>
<feature type="domain" description="DHFR" evidence="1">
    <location>
        <begin position="1"/>
        <end position="46"/>
    </location>
</feature>
<proteinExistence type="predicted"/>
<organism evidence="2 3">
    <name type="scientific">Rathayibacter rathayi</name>
    <name type="common">Corynebacterium rathayi</name>
    <dbReference type="NCBI Taxonomy" id="33887"/>
    <lineage>
        <taxon>Bacteria</taxon>
        <taxon>Bacillati</taxon>
        <taxon>Actinomycetota</taxon>
        <taxon>Actinomycetes</taxon>
        <taxon>Micrococcales</taxon>
        <taxon>Microbacteriaceae</taxon>
        <taxon>Rathayibacter</taxon>
    </lineage>
</organism>
<dbReference type="Pfam" id="PF00186">
    <property type="entry name" value="DHFR_1"/>
    <property type="match status" value="1"/>
</dbReference>
<evidence type="ECO:0000259" key="1">
    <source>
        <dbReference type="PROSITE" id="PS51330"/>
    </source>
</evidence>
<keyword evidence="3" id="KW-1185">Reference proteome</keyword>
<protein>
    <recommendedName>
        <fullName evidence="1">DHFR domain-containing protein</fullName>
    </recommendedName>
</protein>